<reference evidence="1 2" key="3">
    <citation type="journal article" date="2017" name="Mol. Plant Pathol.">
        <title>A gapless genome sequence of the fungus Botrytis cinerea.</title>
        <authorList>
            <person name="Van Kan J.A."/>
            <person name="Stassen J.H."/>
            <person name="Mosbach A."/>
            <person name="Van Der Lee T.A."/>
            <person name="Faino L."/>
            <person name="Farmer A.D."/>
            <person name="Papasotiriou D.G."/>
            <person name="Zhou S."/>
            <person name="Seidl M.F."/>
            <person name="Cottam E."/>
            <person name="Edel D."/>
            <person name="Hahn M."/>
            <person name="Schwartz D.C."/>
            <person name="Dietrich R.A."/>
            <person name="Widdison S."/>
            <person name="Scalliet G."/>
        </authorList>
    </citation>
    <scope>NUCLEOTIDE SEQUENCE [LARGE SCALE GENOMIC DNA]</scope>
    <source>
        <strain evidence="1 2">B05.10</strain>
    </source>
</reference>
<proteinExistence type="predicted"/>
<reference evidence="1 2" key="1">
    <citation type="journal article" date="2011" name="PLoS Genet.">
        <title>Genomic analysis of the necrotrophic fungal pathogens Sclerotinia sclerotiorum and Botrytis cinerea.</title>
        <authorList>
            <person name="Amselem J."/>
            <person name="Cuomo C.A."/>
            <person name="van Kan J.A."/>
            <person name="Viaud M."/>
            <person name="Benito E.P."/>
            <person name="Couloux A."/>
            <person name="Coutinho P.M."/>
            <person name="de Vries R.P."/>
            <person name="Dyer P.S."/>
            <person name="Fillinger S."/>
            <person name="Fournier E."/>
            <person name="Gout L."/>
            <person name="Hahn M."/>
            <person name="Kohn L."/>
            <person name="Lapalu N."/>
            <person name="Plummer K.M."/>
            <person name="Pradier J.M."/>
            <person name="Quevillon E."/>
            <person name="Sharon A."/>
            <person name="Simon A."/>
            <person name="ten Have A."/>
            <person name="Tudzynski B."/>
            <person name="Tudzynski P."/>
            <person name="Wincker P."/>
            <person name="Andrew M."/>
            <person name="Anthouard V."/>
            <person name="Beever R.E."/>
            <person name="Beffa R."/>
            <person name="Benoit I."/>
            <person name="Bouzid O."/>
            <person name="Brault B."/>
            <person name="Chen Z."/>
            <person name="Choquer M."/>
            <person name="Collemare J."/>
            <person name="Cotton P."/>
            <person name="Danchin E.G."/>
            <person name="Da Silva C."/>
            <person name="Gautier A."/>
            <person name="Giraud C."/>
            <person name="Giraud T."/>
            <person name="Gonzalez C."/>
            <person name="Grossetete S."/>
            <person name="Guldener U."/>
            <person name="Henrissat B."/>
            <person name="Howlett B.J."/>
            <person name="Kodira C."/>
            <person name="Kretschmer M."/>
            <person name="Lappartient A."/>
            <person name="Leroch M."/>
            <person name="Levis C."/>
            <person name="Mauceli E."/>
            <person name="Neuveglise C."/>
            <person name="Oeser B."/>
            <person name="Pearson M."/>
            <person name="Poulain J."/>
            <person name="Poussereau N."/>
            <person name="Quesneville H."/>
            <person name="Rascle C."/>
            <person name="Schumacher J."/>
            <person name="Segurens B."/>
            <person name="Sexton A."/>
            <person name="Silva E."/>
            <person name="Sirven C."/>
            <person name="Soanes D.M."/>
            <person name="Talbot N.J."/>
            <person name="Templeton M."/>
            <person name="Yandava C."/>
            <person name="Yarden O."/>
            <person name="Zeng Q."/>
            <person name="Rollins J.A."/>
            <person name="Lebrun M.H."/>
            <person name="Dickman M."/>
        </authorList>
    </citation>
    <scope>NUCLEOTIDE SEQUENCE [LARGE SCALE GENOMIC DNA]</scope>
    <source>
        <strain evidence="1 2">B05.10</strain>
    </source>
</reference>
<dbReference type="EMBL" id="CP009812">
    <property type="protein sequence ID" value="ATZ52445.1"/>
    <property type="molecule type" value="Genomic_DNA"/>
</dbReference>
<dbReference type="OrthoDB" id="3562076at2759"/>
<reference evidence="1 2" key="2">
    <citation type="journal article" date="2012" name="Eukaryot. Cell">
        <title>Genome update of Botrytis cinerea strains B05.10 and T4.</title>
        <authorList>
            <person name="Staats M."/>
            <person name="van Kan J.A."/>
        </authorList>
    </citation>
    <scope>NUCLEOTIDE SEQUENCE [LARGE SCALE GENOMIC DNA]</scope>
    <source>
        <strain evidence="1 2">B05.10</strain>
    </source>
</reference>
<protein>
    <submittedName>
        <fullName evidence="1">Uncharacterized protein</fullName>
    </submittedName>
</protein>
<dbReference type="VEuPathDB" id="FungiDB:Bcin08g01680"/>
<keyword evidence="2" id="KW-1185">Reference proteome</keyword>
<name>A0A384JPB2_BOTFB</name>
<dbReference type="Proteomes" id="UP000001798">
    <property type="component" value="Chromosome 8"/>
</dbReference>
<evidence type="ECO:0000313" key="1">
    <source>
        <dbReference type="EMBL" id="ATZ52445.1"/>
    </source>
</evidence>
<dbReference type="GeneID" id="5434009"/>
<dbReference type="RefSeq" id="XP_024550201.1">
    <property type="nucleotide sequence ID" value="XM_024694411.1"/>
</dbReference>
<sequence>MHLNTPNKPYLYASPFTSQQNGHDVNLCSRCIHYNHRGYPSCCCLERSIGIWPNFARYHLVYQQVFMNGDRFCRGLFCGMYVNLFTTCQAFETYSGLRELNGGVLDSFI</sequence>
<dbReference type="AlphaFoldDB" id="A0A384JPB2"/>
<gene>
    <name evidence="1" type="ORF">BCIN_08g01680</name>
</gene>
<organism evidence="1 2">
    <name type="scientific">Botryotinia fuckeliana (strain B05.10)</name>
    <name type="common">Noble rot fungus</name>
    <name type="synonym">Botrytis cinerea</name>
    <dbReference type="NCBI Taxonomy" id="332648"/>
    <lineage>
        <taxon>Eukaryota</taxon>
        <taxon>Fungi</taxon>
        <taxon>Dikarya</taxon>
        <taxon>Ascomycota</taxon>
        <taxon>Pezizomycotina</taxon>
        <taxon>Leotiomycetes</taxon>
        <taxon>Helotiales</taxon>
        <taxon>Sclerotiniaceae</taxon>
        <taxon>Botrytis</taxon>
    </lineage>
</organism>
<evidence type="ECO:0000313" key="2">
    <source>
        <dbReference type="Proteomes" id="UP000001798"/>
    </source>
</evidence>
<accession>A0A384JPB2</accession>